<keyword evidence="2" id="KW-1185">Reference proteome</keyword>
<dbReference type="Proteomes" id="UP001595697">
    <property type="component" value="Unassembled WGS sequence"/>
</dbReference>
<organism evidence="1 2">
    <name type="scientific">Rhizobium lemnae</name>
    <dbReference type="NCBI Taxonomy" id="1214924"/>
    <lineage>
        <taxon>Bacteria</taxon>
        <taxon>Pseudomonadati</taxon>
        <taxon>Pseudomonadota</taxon>
        <taxon>Alphaproteobacteria</taxon>
        <taxon>Hyphomicrobiales</taxon>
        <taxon>Rhizobiaceae</taxon>
        <taxon>Rhizobium/Agrobacterium group</taxon>
        <taxon>Rhizobium</taxon>
    </lineage>
</organism>
<sequence>MREQLKLCTERINSKHQTDIYKYIERHRHGYEIEVNEVEYENGWIELMGLSNRSRGVNRKFWGSIALAGASLSSRSTSGAA</sequence>
<reference evidence="2" key="1">
    <citation type="journal article" date="2019" name="Int. J. Syst. Evol. Microbiol.">
        <title>The Global Catalogue of Microorganisms (GCM) 10K type strain sequencing project: providing services to taxonomists for standard genome sequencing and annotation.</title>
        <authorList>
            <consortium name="The Broad Institute Genomics Platform"/>
            <consortium name="The Broad Institute Genome Sequencing Center for Infectious Disease"/>
            <person name="Wu L."/>
            <person name="Ma J."/>
        </authorList>
    </citation>
    <scope>NUCLEOTIDE SEQUENCE [LARGE SCALE GENOMIC DNA]</scope>
    <source>
        <strain evidence="2">TBRC 5781</strain>
    </source>
</reference>
<name>A0ABV8E713_9HYPH</name>
<dbReference type="EMBL" id="JBHSBD010000036">
    <property type="protein sequence ID" value="MFC3968265.1"/>
    <property type="molecule type" value="Genomic_DNA"/>
</dbReference>
<evidence type="ECO:0000313" key="1">
    <source>
        <dbReference type="EMBL" id="MFC3968265.1"/>
    </source>
</evidence>
<protein>
    <submittedName>
        <fullName evidence="1">Uncharacterized protein</fullName>
    </submittedName>
</protein>
<accession>A0ABV8E713</accession>
<comment type="caution">
    <text evidence="1">The sequence shown here is derived from an EMBL/GenBank/DDBJ whole genome shotgun (WGS) entry which is preliminary data.</text>
</comment>
<evidence type="ECO:0000313" key="2">
    <source>
        <dbReference type="Proteomes" id="UP001595697"/>
    </source>
</evidence>
<dbReference type="RefSeq" id="WP_247262839.1">
    <property type="nucleotide sequence ID" value="NZ_JALJQZ010000081.1"/>
</dbReference>
<proteinExistence type="predicted"/>
<gene>
    <name evidence="1" type="ORF">ACFOVS_09020</name>
</gene>